<keyword evidence="2" id="KW-1185">Reference proteome</keyword>
<gene>
    <name evidence="1" type="ORF">P7H27_00570</name>
</gene>
<dbReference type="Proteomes" id="UP001181046">
    <property type="component" value="Unassembled WGS sequence"/>
</dbReference>
<evidence type="ECO:0000313" key="2">
    <source>
        <dbReference type="Proteomes" id="UP001181046"/>
    </source>
</evidence>
<dbReference type="EMBL" id="JARQAJ010000001">
    <property type="protein sequence ID" value="MDT2758276.1"/>
    <property type="molecule type" value="Genomic_DNA"/>
</dbReference>
<dbReference type="SUPFAM" id="SSF50104">
    <property type="entry name" value="Translation proteins SH3-like domain"/>
    <property type="match status" value="1"/>
</dbReference>
<name>A0ABU3F6J1_9ENTE</name>
<evidence type="ECO:0000313" key="1">
    <source>
        <dbReference type="EMBL" id="MDT2758276.1"/>
    </source>
</evidence>
<dbReference type="RefSeq" id="WP_311829141.1">
    <property type="nucleotide sequence ID" value="NZ_JARQAJ010000001.1"/>
</dbReference>
<sequence length="57" mass="6785">MEQFKLGESVTVINSPFKGIYGVIVFYDKRQEKYLIRFSGQQQLYYSADEIILWSEK</sequence>
<organism evidence="1 2">
    <name type="scientific">Enterococcus xiangfangensis</name>
    <dbReference type="NCBI Taxonomy" id="1296537"/>
    <lineage>
        <taxon>Bacteria</taxon>
        <taxon>Bacillati</taxon>
        <taxon>Bacillota</taxon>
        <taxon>Bacilli</taxon>
        <taxon>Lactobacillales</taxon>
        <taxon>Enterococcaceae</taxon>
        <taxon>Enterococcus</taxon>
    </lineage>
</organism>
<evidence type="ECO:0008006" key="3">
    <source>
        <dbReference type="Google" id="ProtNLM"/>
    </source>
</evidence>
<accession>A0ABU3F6J1</accession>
<comment type="caution">
    <text evidence="1">The sequence shown here is derived from an EMBL/GenBank/DDBJ whole genome shotgun (WGS) entry which is preliminary data.</text>
</comment>
<dbReference type="InterPro" id="IPR008991">
    <property type="entry name" value="Translation_prot_SH3-like_sf"/>
</dbReference>
<protein>
    <recommendedName>
        <fullName evidence="3">KOW domain-containing protein</fullName>
    </recommendedName>
</protein>
<reference evidence="1" key="1">
    <citation type="submission" date="2023-03" db="EMBL/GenBank/DDBJ databases">
        <authorList>
            <person name="Shen W."/>
            <person name="Cai J."/>
        </authorList>
    </citation>
    <scope>NUCLEOTIDE SEQUENCE</scope>
    <source>
        <strain evidence="1">P66-3</strain>
    </source>
</reference>
<proteinExistence type="predicted"/>